<dbReference type="AlphaFoldDB" id="A0AAU7PQ18"/>
<protein>
    <submittedName>
        <fullName evidence="1">Transposase</fullName>
    </submittedName>
</protein>
<proteinExistence type="predicted"/>
<evidence type="ECO:0000313" key="1">
    <source>
        <dbReference type="EMBL" id="XBS53871.1"/>
    </source>
</evidence>
<dbReference type="EMBL" id="CP157940">
    <property type="protein sequence ID" value="XBS53871.1"/>
    <property type="molecule type" value="Genomic_DNA"/>
</dbReference>
<dbReference type="RefSeq" id="WP_349946129.1">
    <property type="nucleotide sequence ID" value="NZ_CP157940.1"/>
</dbReference>
<gene>
    <name evidence="1" type="ORF">ABFV83_19030</name>
</gene>
<name>A0AAU7PQ18_9FIRM</name>
<reference evidence="1" key="1">
    <citation type="submission" date="2024-06" db="EMBL/GenBank/DDBJ databases">
        <title>Lacrimispora cavernae sp. nov., a novel anaerobe isolated from bat guano pile inside a cave.</title>
        <authorList>
            <person name="Miller S.L."/>
            <person name="Lu N."/>
            <person name="King J."/>
            <person name="Sankaranarayanan K."/>
            <person name="Lawson P.A."/>
        </authorList>
    </citation>
    <scope>NUCLEOTIDE SEQUENCE</scope>
    <source>
        <strain evidence="1">BS-2</strain>
    </source>
</reference>
<sequence>MNRNMELLIEQLSIANQKRFGRSSKKLEIDGQLSMNDCFPGLVACQQNGGKLIRSSDRQKWRPLFCQGTGYGAVLSRVGCIHINKDV</sequence>
<organism evidence="1">
    <name type="scientific">Lacrimispora sp. BS-2</name>
    <dbReference type="NCBI Taxonomy" id="3151850"/>
    <lineage>
        <taxon>Bacteria</taxon>
        <taxon>Bacillati</taxon>
        <taxon>Bacillota</taxon>
        <taxon>Clostridia</taxon>
        <taxon>Lachnospirales</taxon>
        <taxon>Lachnospiraceae</taxon>
        <taxon>Lacrimispora</taxon>
    </lineage>
</organism>
<accession>A0AAU7PQ18</accession>